<dbReference type="Proteomes" id="UP000031843">
    <property type="component" value="Chromosome secondary"/>
</dbReference>
<evidence type="ECO:0000259" key="5">
    <source>
        <dbReference type="SMART" id="SM00822"/>
    </source>
</evidence>
<reference evidence="6 7" key="1">
    <citation type="journal article" date="2015" name="Genome Announc.">
        <title>Complete Genome Sequence of Cupriavidus basilensis 4G11, Isolated from the Oak Ridge Field Research Center Site.</title>
        <authorList>
            <person name="Ray J."/>
            <person name="Waters R.J."/>
            <person name="Skerker J.M."/>
            <person name="Kuehl J.V."/>
            <person name="Price M.N."/>
            <person name="Huang J."/>
            <person name="Chakraborty R."/>
            <person name="Arkin A.P."/>
            <person name="Deutschbauer A."/>
        </authorList>
    </citation>
    <scope>NUCLEOTIDE SEQUENCE [LARGE SCALE GENOMIC DNA]</scope>
    <source>
        <strain evidence="6">4G11</strain>
    </source>
</reference>
<dbReference type="PRINTS" id="PR00080">
    <property type="entry name" value="SDRFAMILY"/>
</dbReference>
<dbReference type="EC" id="1.1.1.100" evidence="6"/>
<feature type="chain" id="PRO_5002173718" evidence="4">
    <location>
        <begin position="23"/>
        <end position="278"/>
    </location>
</feature>
<evidence type="ECO:0000256" key="3">
    <source>
        <dbReference type="RuleBase" id="RU000363"/>
    </source>
</evidence>
<accession>A0A0C4Y9Y6</accession>
<gene>
    <name evidence="6" type="ORF">RR42_s0696</name>
</gene>
<name>A0A0C4Y9Y6_9BURK</name>
<dbReference type="InterPro" id="IPR051911">
    <property type="entry name" value="SDR_oxidoreductase"/>
</dbReference>
<dbReference type="AlphaFoldDB" id="A0A0C4Y9Y6"/>
<dbReference type="CDD" id="cd05374">
    <property type="entry name" value="17beta-HSD-like_SDR_c"/>
    <property type="match status" value="1"/>
</dbReference>
<proteinExistence type="inferred from homology"/>
<keyword evidence="2 6" id="KW-0560">Oxidoreductase</keyword>
<evidence type="ECO:0000256" key="2">
    <source>
        <dbReference type="ARBA" id="ARBA00023002"/>
    </source>
</evidence>
<dbReference type="InterPro" id="IPR036291">
    <property type="entry name" value="NAD(P)-bd_dom_sf"/>
</dbReference>
<dbReference type="NCBIfam" id="NF006114">
    <property type="entry name" value="PRK08263.1"/>
    <property type="match status" value="1"/>
</dbReference>
<dbReference type="PANTHER" id="PTHR43976">
    <property type="entry name" value="SHORT CHAIN DEHYDROGENASE"/>
    <property type="match status" value="1"/>
</dbReference>
<dbReference type="OrthoDB" id="9789083at2"/>
<dbReference type="InterPro" id="IPR002347">
    <property type="entry name" value="SDR_fam"/>
</dbReference>
<dbReference type="Gene3D" id="3.40.50.720">
    <property type="entry name" value="NAD(P)-binding Rossmann-like Domain"/>
    <property type="match status" value="1"/>
</dbReference>
<dbReference type="KEGG" id="cbw:RR42_s0696"/>
<dbReference type="SMART" id="SM00822">
    <property type="entry name" value="PKS_KR"/>
    <property type="match status" value="1"/>
</dbReference>
<dbReference type="PROSITE" id="PS00061">
    <property type="entry name" value="ADH_SHORT"/>
    <property type="match status" value="1"/>
</dbReference>
<evidence type="ECO:0000256" key="4">
    <source>
        <dbReference type="SAM" id="SignalP"/>
    </source>
</evidence>
<dbReference type="STRING" id="68895.RR42_s0696"/>
<dbReference type="PANTHER" id="PTHR43976:SF16">
    <property type="entry name" value="SHORT-CHAIN DEHYDROGENASE_REDUCTASE FAMILY PROTEIN"/>
    <property type="match status" value="1"/>
</dbReference>
<dbReference type="GO" id="GO:0004316">
    <property type="term" value="F:3-oxoacyl-[acyl-carrier-protein] reductase (NADPH) activity"/>
    <property type="evidence" value="ECO:0007669"/>
    <property type="project" value="UniProtKB-EC"/>
</dbReference>
<protein>
    <submittedName>
        <fullName evidence="6">3-oxoacyl-[acyl-carrier protein] reductase</fullName>
        <ecNumber evidence="6">1.1.1.100</ecNumber>
    </submittedName>
</protein>
<evidence type="ECO:0000313" key="7">
    <source>
        <dbReference type="Proteomes" id="UP000031843"/>
    </source>
</evidence>
<keyword evidence="7" id="KW-1185">Reference proteome</keyword>
<feature type="signal peptide" evidence="4">
    <location>
        <begin position="1"/>
        <end position="22"/>
    </location>
</feature>
<comment type="similarity">
    <text evidence="1 3">Belongs to the short-chain dehydrogenases/reductases (SDR) family.</text>
</comment>
<keyword evidence="4" id="KW-0732">Signal</keyword>
<dbReference type="Pfam" id="PF00106">
    <property type="entry name" value="adh_short"/>
    <property type="match status" value="1"/>
</dbReference>
<evidence type="ECO:0000256" key="1">
    <source>
        <dbReference type="ARBA" id="ARBA00006484"/>
    </source>
</evidence>
<evidence type="ECO:0000313" key="6">
    <source>
        <dbReference type="EMBL" id="AJG22287.1"/>
    </source>
</evidence>
<dbReference type="NCBIfam" id="NF004824">
    <property type="entry name" value="PRK06180.1"/>
    <property type="match status" value="1"/>
</dbReference>
<dbReference type="RefSeq" id="WP_043353684.1">
    <property type="nucleotide sequence ID" value="NZ_CP010537.1"/>
</dbReference>
<feature type="domain" description="Ketoreductase" evidence="5">
    <location>
        <begin position="4"/>
        <end position="159"/>
    </location>
</feature>
<dbReference type="PRINTS" id="PR00081">
    <property type="entry name" value="GDHRDH"/>
</dbReference>
<dbReference type="InterPro" id="IPR020904">
    <property type="entry name" value="Sc_DH/Rdtase_CS"/>
</dbReference>
<dbReference type="EMBL" id="CP010537">
    <property type="protein sequence ID" value="AJG22287.1"/>
    <property type="molecule type" value="Genomic_DNA"/>
</dbReference>
<sequence>MNRKTWLITGAARGLGAHIARAALAAGDNVVATARNVETARSAFSEHTERLLVFPLDVTSASGTQAAVDASIARFGTIDVLVNNAGYGHLGIFEESSADDLQRQFETNVFGLATMTRAVLPTLRRQRSGHIINIGSVGGLVGFDLCTLYGMSKFAVEGFSVNLARDVAPLGIHVTVVEPGHFRTDFLDDSSARFSGNPIDDYEEVRSKVESAYRSFNHQQLGDPAKLGTAVVQVAHAETPPLHLLLGSDAIETVRNDLKKRLVEIEAWERLSISTDHR</sequence>
<dbReference type="InterPro" id="IPR057326">
    <property type="entry name" value="KR_dom"/>
</dbReference>
<dbReference type="SUPFAM" id="SSF51735">
    <property type="entry name" value="NAD(P)-binding Rossmann-fold domains"/>
    <property type="match status" value="1"/>
</dbReference>
<organism evidence="6 7">
    <name type="scientific">Cupriavidus basilensis</name>
    <dbReference type="NCBI Taxonomy" id="68895"/>
    <lineage>
        <taxon>Bacteria</taxon>
        <taxon>Pseudomonadati</taxon>
        <taxon>Pseudomonadota</taxon>
        <taxon>Betaproteobacteria</taxon>
        <taxon>Burkholderiales</taxon>
        <taxon>Burkholderiaceae</taxon>
        <taxon>Cupriavidus</taxon>
    </lineage>
</organism>